<feature type="domain" description="NADH:flavin oxidoreductase/NADH oxidase N-terminal" evidence="4">
    <location>
        <begin position="9"/>
        <end position="76"/>
    </location>
</feature>
<dbReference type="InterPro" id="IPR013785">
    <property type="entry name" value="Aldolase_TIM"/>
</dbReference>
<dbReference type="InterPro" id="IPR001155">
    <property type="entry name" value="OxRdtase_FMN_N"/>
</dbReference>
<feature type="domain" description="NADH:flavin oxidoreductase/NADH oxidase N-terminal" evidence="4">
    <location>
        <begin position="86"/>
        <end position="240"/>
    </location>
</feature>
<accession>A0A1E3QSY2</accession>
<dbReference type="GO" id="GO:0003959">
    <property type="term" value="F:NADPH dehydrogenase activity"/>
    <property type="evidence" value="ECO:0007669"/>
    <property type="project" value="TreeGrafter"/>
</dbReference>
<dbReference type="OrthoDB" id="276546at2759"/>
<organism evidence="5 6">
    <name type="scientific">Babjeviella inositovora NRRL Y-12698</name>
    <dbReference type="NCBI Taxonomy" id="984486"/>
    <lineage>
        <taxon>Eukaryota</taxon>
        <taxon>Fungi</taxon>
        <taxon>Dikarya</taxon>
        <taxon>Ascomycota</taxon>
        <taxon>Saccharomycotina</taxon>
        <taxon>Pichiomycetes</taxon>
        <taxon>Serinales incertae sedis</taxon>
        <taxon>Babjeviella</taxon>
    </lineage>
</organism>
<dbReference type="Pfam" id="PF00724">
    <property type="entry name" value="Oxidored_FMN"/>
    <property type="match status" value="2"/>
</dbReference>
<dbReference type="InterPro" id="IPR045247">
    <property type="entry name" value="Oye-like"/>
</dbReference>
<evidence type="ECO:0000259" key="4">
    <source>
        <dbReference type="Pfam" id="PF00724"/>
    </source>
</evidence>
<evidence type="ECO:0000313" key="5">
    <source>
        <dbReference type="EMBL" id="ODQ80815.1"/>
    </source>
</evidence>
<evidence type="ECO:0000256" key="3">
    <source>
        <dbReference type="ARBA" id="ARBA00022643"/>
    </source>
</evidence>
<dbReference type="STRING" id="984486.A0A1E3QSY2"/>
<evidence type="ECO:0000313" key="6">
    <source>
        <dbReference type="Proteomes" id="UP000094336"/>
    </source>
</evidence>
<protein>
    <recommendedName>
        <fullName evidence="4">NADH:flavin oxidoreductase/NADH oxidase N-terminal domain-containing protein</fullName>
    </recommendedName>
</protein>
<dbReference type="GeneID" id="30144869"/>
<comment type="cofactor">
    <cofactor evidence="1">
        <name>FMN</name>
        <dbReference type="ChEBI" id="CHEBI:58210"/>
    </cofactor>
</comment>
<keyword evidence="3" id="KW-0288">FMN</keyword>
<dbReference type="GO" id="GO:0010181">
    <property type="term" value="F:FMN binding"/>
    <property type="evidence" value="ECO:0007669"/>
    <property type="project" value="InterPro"/>
</dbReference>
<gene>
    <name evidence="5" type="ORF">BABINDRAFT_12921</name>
</gene>
<name>A0A1E3QSY2_9ASCO</name>
<dbReference type="RefSeq" id="XP_018986143.1">
    <property type="nucleotide sequence ID" value="XM_019127015.1"/>
</dbReference>
<dbReference type="Gene3D" id="3.20.20.70">
    <property type="entry name" value="Aldolase class I"/>
    <property type="match status" value="2"/>
</dbReference>
<keyword evidence="6" id="KW-1185">Reference proteome</keyword>
<evidence type="ECO:0000256" key="1">
    <source>
        <dbReference type="ARBA" id="ARBA00001917"/>
    </source>
</evidence>
<dbReference type="PANTHER" id="PTHR22893:SF91">
    <property type="entry name" value="NADPH DEHYDROGENASE 2-RELATED"/>
    <property type="match status" value="1"/>
</dbReference>
<sequence>MNKPLEYTNLFKPIQVGKNQLTHRVVLPPLTRNRNDPATQAPTALSIKATFISPQAGGYSLAPGIWSQEQITEWTKPYVSSSATYITPEDEAKAVAAGNPIRGITTAEIKQYVADYAQAARNSVDAGAHGVEIHAASGYLPHQFPELNTNSRTDNYGGSVENRSRFLLEVVDAATAEIGADRLAVRINPWGLFGGMGKSGKQVTEDQFGYLVEQLEARAKEGKELAYLHIIEPRSDESKETNDFLLEK</sequence>
<dbReference type="PANTHER" id="PTHR22893">
    <property type="entry name" value="NADH OXIDOREDUCTASE-RELATED"/>
    <property type="match status" value="1"/>
</dbReference>
<dbReference type="EMBL" id="KV454429">
    <property type="protein sequence ID" value="ODQ80815.1"/>
    <property type="molecule type" value="Genomic_DNA"/>
</dbReference>
<evidence type="ECO:0000256" key="2">
    <source>
        <dbReference type="ARBA" id="ARBA00005979"/>
    </source>
</evidence>
<proteinExistence type="inferred from homology"/>
<dbReference type="AlphaFoldDB" id="A0A1E3QSY2"/>
<keyword evidence="3" id="KW-0285">Flavoprotein</keyword>
<comment type="similarity">
    <text evidence="2">Belongs to the NADH:flavin oxidoreductase/NADH oxidase family.</text>
</comment>
<dbReference type="Proteomes" id="UP000094336">
    <property type="component" value="Unassembled WGS sequence"/>
</dbReference>
<dbReference type="SUPFAM" id="SSF51395">
    <property type="entry name" value="FMN-linked oxidoreductases"/>
    <property type="match status" value="1"/>
</dbReference>
<reference evidence="6" key="1">
    <citation type="submission" date="2016-05" db="EMBL/GenBank/DDBJ databases">
        <title>Comparative genomics of biotechnologically important yeasts.</title>
        <authorList>
            <consortium name="DOE Joint Genome Institute"/>
            <person name="Riley R."/>
            <person name="Haridas S."/>
            <person name="Wolfe K.H."/>
            <person name="Lopes M.R."/>
            <person name="Hittinger C.T."/>
            <person name="Goker M."/>
            <person name="Salamov A."/>
            <person name="Wisecaver J."/>
            <person name="Long T.M."/>
            <person name="Aerts A.L."/>
            <person name="Barry K."/>
            <person name="Choi C."/>
            <person name="Clum A."/>
            <person name="Coughlan A.Y."/>
            <person name="Deshpande S."/>
            <person name="Douglass A.P."/>
            <person name="Hanson S.J."/>
            <person name="Klenk H.-P."/>
            <person name="Labutti K."/>
            <person name="Lapidus A."/>
            <person name="Lindquist E."/>
            <person name="Lipzen A."/>
            <person name="Meier-Kolthoff J.P."/>
            <person name="Ohm R.A."/>
            <person name="Otillar R.P."/>
            <person name="Pangilinan J."/>
            <person name="Peng Y."/>
            <person name="Rokas A."/>
            <person name="Rosa C.A."/>
            <person name="Scheuner C."/>
            <person name="Sibirny A.A."/>
            <person name="Slot J.C."/>
            <person name="Stielow J.B."/>
            <person name="Sun H."/>
            <person name="Kurtzman C.P."/>
            <person name="Blackwell M."/>
            <person name="Grigoriev I.V."/>
            <person name="Jeffries T.W."/>
        </authorList>
    </citation>
    <scope>NUCLEOTIDE SEQUENCE [LARGE SCALE GENOMIC DNA]</scope>
    <source>
        <strain evidence="6">NRRL Y-12698</strain>
    </source>
</reference>